<evidence type="ECO:0000256" key="5">
    <source>
        <dbReference type="ARBA" id="ARBA00023175"/>
    </source>
</evidence>
<dbReference type="FunFam" id="3.40.850.10:FF:000052">
    <property type="entry name" value="Kinesin-like protein KIN-12F"/>
    <property type="match status" value="1"/>
</dbReference>
<comment type="similarity">
    <text evidence="6">Belongs to the TRAFAC class myosin-kinesin ATPase superfamily. Kinesin family. KIN-12 subfamily.</text>
</comment>
<dbReference type="GO" id="GO:0005874">
    <property type="term" value="C:microtubule"/>
    <property type="evidence" value="ECO:0007669"/>
    <property type="project" value="UniProtKB-KW"/>
</dbReference>
<feature type="region of interest" description="Disordered" evidence="9">
    <location>
        <begin position="630"/>
        <end position="656"/>
    </location>
</feature>
<dbReference type="GO" id="GO:0007018">
    <property type="term" value="P:microtubule-based movement"/>
    <property type="evidence" value="ECO:0007669"/>
    <property type="project" value="InterPro"/>
</dbReference>
<keyword evidence="5 7" id="KW-0505">Motor protein</keyword>
<evidence type="ECO:0000256" key="3">
    <source>
        <dbReference type="ARBA" id="ARBA00022840"/>
    </source>
</evidence>
<dbReference type="InterPro" id="IPR036961">
    <property type="entry name" value="Kinesin_motor_dom_sf"/>
</dbReference>
<feature type="coiled-coil region" evidence="8">
    <location>
        <begin position="1116"/>
        <end position="1199"/>
    </location>
</feature>
<evidence type="ECO:0000313" key="12">
    <source>
        <dbReference type="RefSeq" id="XP_004502267.1"/>
    </source>
</evidence>
<sequence>MKHFMLPRNATARDAAECSSSPSSSVKPKPSRKHKSSKENDPPTDPNLVVPSSPSQTKLKSPLPPRPPSSNPLKRKLALDTLAATDNSLPATSDSGVKVIVRVRPMSQDKDDGDPIVQKISGDSLSINGHTFTFDSVADVDSTQLDIFEHVGVPLVENCLAGFNSSVFAYGQTGSGKTYTMWGPANSLAEGNVAKEQQGLTPRVFERLFARINEEQTKHSDQQLSYQCQCSFLEIYNEQITDLLDPNQRNLQIREDVKSGVYVESLTEEQVSTMKDVTQLLMKGLSNRRIGATSINSESSRSHTVFTCVVESRCKSVADGVSRFKTSRINLVDLAGSERQKSTGAAGERLKEAGNINRSLSQLGNLINILAEVSQTGKQRHIPYRDSRLTFLLQESLGGNAKLAMVCAISPAQSCRSETFSTLRFAQRAKAIKNKAVVNEVMEDNVIHLRQVIRQLRDELHRIKADGYNPTDPSGGHSAAWVRKSLNILQSSLNRPPPLSRVDEDGDEEMEIDEEEFEDHDEVFCNANVNCNIVSENDNKMNTDDQDLAQPNEEKNNPSISGSKLLNEESPCALVRSSLSCPAGKSDIGDFTGFAALDASSCSLNATVTCASPGSLSIVKCDLSPILKSPTPSVSPRISTSRKSLRTSSGMSPSENDLQVASELGIKTGNLKSSSTAFSSQTSPSLLTKTENLAASIRHGLEIIDSHRSTALRKSSYRFSLRPRESRLTFPVDKVDVGMQTFLDDNVEEDSILFTCSNCKNKAQLDINEADNNSNLQLVPIVNEADNSSNLQLVPVDCSGSVDKPKKQVLKAVEKVLAGSIRREMALEEYCAKQTSEIMQLNRLVKQYKNEREYNAIIAQTREEKILRLESLMDGVLPTEEFMDEELAALTHEHKLLKEKYENHHEVLRMEIEFKRLRDELEEYQSFYKLGEREVLMEEIQSLRSQLQFYIDSSSTAARKQYPLLQLTGSSEPSLAATTLTAIPESIEERNEKNEIPASMKDSAEIKLEQERIKWTEAESRWISLAEELRADLEANRSLAEKRKQELDAERECTKELQEAMHMAIEGHARILEQYADLEENHILLLARHRRIQEGIEDVKKAASRAGVRGAESKFINALAAEISALKAEREKERRILRDENRGLKAQLKDTAEAVQAAGELLFRLKEAEESVINAQKRAMDAEQEAAKAYKQIDKLKKKHEKEIFSLNELVAEAHPQKESVPPIYDDAVMPNYDDESKDPLRVNDQFGPFNNIAEDGELAKLAEPSWFSSYDRCNI</sequence>
<dbReference type="GeneID" id="101499392"/>
<evidence type="ECO:0000256" key="7">
    <source>
        <dbReference type="PROSITE-ProRule" id="PRU00283"/>
    </source>
</evidence>
<feature type="binding site" evidence="7">
    <location>
        <begin position="171"/>
        <end position="178"/>
    </location>
    <ligand>
        <name>ATP</name>
        <dbReference type="ChEBI" id="CHEBI:30616"/>
    </ligand>
</feature>
<reference evidence="12" key="2">
    <citation type="submission" date="2025-08" db="UniProtKB">
        <authorList>
            <consortium name="RefSeq"/>
        </authorList>
    </citation>
    <scope>IDENTIFICATION</scope>
    <source>
        <tissue evidence="12">Etiolated seedlings</tissue>
    </source>
</reference>
<feature type="domain" description="Kinesin motor" evidence="10">
    <location>
        <begin position="96"/>
        <end position="432"/>
    </location>
</feature>
<dbReference type="AlphaFoldDB" id="A0A1S2YB77"/>
<feature type="coiled-coil region" evidence="8">
    <location>
        <begin position="439"/>
        <end position="466"/>
    </location>
</feature>
<dbReference type="InterPro" id="IPR019821">
    <property type="entry name" value="Kinesin_motor_CS"/>
</dbReference>
<dbReference type="GO" id="GO:0003777">
    <property type="term" value="F:microtubule motor activity"/>
    <property type="evidence" value="ECO:0007669"/>
    <property type="project" value="InterPro"/>
</dbReference>
<feature type="compositionally biased region" description="Low complexity" evidence="9">
    <location>
        <begin position="19"/>
        <end position="28"/>
    </location>
</feature>
<evidence type="ECO:0000256" key="1">
    <source>
        <dbReference type="ARBA" id="ARBA00022701"/>
    </source>
</evidence>
<dbReference type="GO" id="GO:0055046">
    <property type="term" value="P:microgametogenesis"/>
    <property type="evidence" value="ECO:0007669"/>
    <property type="project" value="UniProtKB-ARBA"/>
</dbReference>
<evidence type="ECO:0000256" key="6">
    <source>
        <dbReference type="ARBA" id="ARBA00034488"/>
    </source>
</evidence>
<protein>
    <submittedName>
        <fullName evidence="12">Kinesin-like protein KIN-12B</fullName>
    </submittedName>
</protein>
<proteinExistence type="inferred from homology"/>
<dbReference type="PANTHER" id="PTHR37739">
    <property type="entry name" value="KINESIN-LIKE PROTEIN KIN-12D"/>
    <property type="match status" value="1"/>
</dbReference>
<dbReference type="PROSITE" id="PS00411">
    <property type="entry name" value="KINESIN_MOTOR_1"/>
    <property type="match status" value="1"/>
</dbReference>
<keyword evidence="1" id="KW-0493">Microtubule</keyword>
<dbReference type="KEGG" id="cam:101499392"/>
<reference evidence="11" key="1">
    <citation type="journal article" date="2013" name="Nat. Biotechnol.">
        <title>Draft genome sequence of chickpea (Cicer arietinum) provides a resource for trait improvement.</title>
        <authorList>
            <person name="Varshney R.K."/>
            <person name="Song C."/>
            <person name="Saxena R.K."/>
            <person name="Azam S."/>
            <person name="Yu S."/>
            <person name="Sharpe A.G."/>
            <person name="Cannon S."/>
            <person name="Baek J."/>
            <person name="Rosen B.D."/>
            <person name="Tar'an B."/>
            <person name="Millan T."/>
            <person name="Zhang X."/>
            <person name="Ramsay L.D."/>
            <person name="Iwata A."/>
            <person name="Wang Y."/>
            <person name="Nelson W."/>
            <person name="Farmer A.D."/>
            <person name="Gaur P.M."/>
            <person name="Soderlund C."/>
            <person name="Penmetsa R.V."/>
            <person name="Xu C."/>
            <person name="Bharti A.K."/>
            <person name="He W."/>
            <person name="Winter P."/>
            <person name="Zhao S."/>
            <person name="Hane J.K."/>
            <person name="Carrasquilla-Garcia N."/>
            <person name="Condie J.A."/>
            <person name="Upadhyaya H.D."/>
            <person name="Luo M.C."/>
            <person name="Thudi M."/>
            <person name="Gowda C.L."/>
            <person name="Singh N.P."/>
            <person name="Lichtenzveig J."/>
            <person name="Gali K.K."/>
            <person name="Rubio J."/>
            <person name="Nadarajan N."/>
            <person name="Dolezel J."/>
            <person name="Bansal K.C."/>
            <person name="Xu X."/>
            <person name="Edwards D."/>
            <person name="Zhang G."/>
            <person name="Kahl G."/>
            <person name="Gil J."/>
            <person name="Singh K.B."/>
            <person name="Datta S.K."/>
            <person name="Jackson S.A."/>
            <person name="Wang J."/>
            <person name="Cook D.R."/>
        </authorList>
    </citation>
    <scope>NUCLEOTIDE SEQUENCE [LARGE SCALE GENOMIC DNA]</scope>
    <source>
        <strain evidence="11">cv. CDC Frontier</strain>
    </source>
</reference>
<dbReference type="GO" id="GO:0009524">
    <property type="term" value="C:phragmoplast"/>
    <property type="evidence" value="ECO:0007669"/>
    <property type="project" value="UniProtKB-ARBA"/>
</dbReference>
<dbReference type="GO" id="GO:0005524">
    <property type="term" value="F:ATP binding"/>
    <property type="evidence" value="ECO:0007669"/>
    <property type="project" value="UniProtKB-UniRule"/>
</dbReference>
<dbReference type="eggNOG" id="KOG4280">
    <property type="taxonomic scope" value="Eukaryota"/>
</dbReference>
<gene>
    <name evidence="12" type="primary">LOC101499392</name>
</gene>
<name>A0A1S2YB77_CICAR</name>
<feature type="coiled-coil region" evidence="8">
    <location>
        <begin position="1023"/>
        <end position="1057"/>
    </location>
</feature>
<keyword evidence="4 8" id="KW-0175">Coiled coil</keyword>
<dbReference type="GO" id="GO:0008017">
    <property type="term" value="F:microtubule binding"/>
    <property type="evidence" value="ECO:0007669"/>
    <property type="project" value="InterPro"/>
</dbReference>
<feature type="region of interest" description="Disordered" evidence="9">
    <location>
        <begin position="1"/>
        <end position="73"/>
    </location>
</feature>
<dbReference type="OrthoDB" id="3176171at2759"/>
<dbReference type="PaxDb" id="3827-XP_004502267.1"/>
<dbReference type="STRING" id="3827.A0A1S2YB77"/>
<evidence type="ECO:0000256" key="9">
    <source>
        <dbReference type="SAM" id="MobiDB-lite"/>
    </source>
</evidence>
<feature type="region of interest" description="Disordered" evidence="9">
    <location>
        <begin position="536"/>
        <end position="564"/>
    </location>
</feature>
<evidence type="ECO:0000256" key="4">
    <source>
        <dbReference type="ARBA" id="ARBA00023054"/>
    </source>
</evidence>
<dbReference type="Pfam" id="PF00225">
    <property type="entry name" value="Kinesin"/>
    <property type="match status" value="1"/>
</dbReference>
<dbReference type="Gene3D" id="3.40.850.10">
    <property type="entry name" value="Kinesin motor domain"/>
    <property type="match status" value="1"/>
</dbReference>
<dbReference type="SUPFAM" id="SSF52540">
    <property type="entry name" value="P-loop containing nucleoside triphosphate hydrolases"/>
    <property type="match status" value="1"/>
</dbReference>
<keyword evidence="3 7" id="KW-0067">ATP-binding</keyword>
<evidence type="ECO:0000259" key="10">
    <source>
        <dbReference type="PROSITE" id="PS50067"/>
    </source>
</evidence>
<dbReference type="RefSeq" id="XP_004502267.1">
    <property type="nucleotide sequence ID" value="XM_004502210.3"/>
</dbReference>
<dbReference type="PANTHER" id="PTHR37739:SF16">
    <property type="entry name" value="KINESIN-LIKE PROTEIN"/>
    <property type="match status" value="1"/>
</dbReference>
<dbReference type="GO" id="GO:0080175">
    <property type="term" value="P:phragmoplast microtubule organization"/>
    <property type="evidence" value="ECO:0007669"/>
    <property type="project" value="UniProtKB-ARBA"/>
</dbReference>
<dbReference type="Proteomes" id="UP000087171">
    <property type="component" value="Chromosome Ca5"/>
</dbReference>
<keyword evidence="11" id="KW-1185">Reference proteome</keyword>
<keyword evidence="2 7" id="KW-0547">Nucleotide-binding</keyword>
<accession>A0A1S2YB77</accession>
<dbReference type="GO" id="GO:0007112">
    <property type="term" value="P:male meiosis cytokinesis"/>
    <property type="evidence" value="ECO:0007669"/>
    <property type="project" value="UniProtKB-ARBA"/>
</dbReference>
<evidence type="ECO:0000256" key="8">
    <source>
        <dbReference type="SAM" id="Coils"/>
    </source>
</evidence>
<dbReference type="InterPro" id="IPR001752">
    <property type="entry name" value="Kinesin_motor_dom"/>
</dbReference>
<dbReference type="InterPro" id="IPR027417">
    <property type="entry name" value="P-loop_NTPase"/>
</dbReference>
<dbReference type="InterPro" id="IPR044986">
    <property type="entry name" value="KIF15/KIN-12"/>
</dbReference>
<dbReference type="SMART" id="SM00129">
    <property type="entry name" value="KISc"/>
    <property type="match status" value="1"/>
</dbReference>
<organism evidence="11 12">
    <name type="scientific">Cicer arietinum</name>
    <name type="common">Chickpea</name>
    <name type="synonym">Garbanzo</name>
    <dbReference type="NCBI Taxonomy" id="3827"/>
    <lineage>
        <taxon>Eukaryota</taxon>
        <taxon>Viridiplantae</taxon>
        <taxon>Streptophyta</taxon>
        <taxon>Embryophyta</taxon>
        <taxon>Tracheophyta</taxon>
        <taxon>Spermatophyta</taxon>
        <taxon>Magnoliopsida</taxon>
        <taxon>eudicotyledons</taxon>
        <taxon>Gunneridae</taxon>
        <taxon>Pentapetalae</taxon>
        <taxon>rosids</taxon>
        <taxon>fabids</taxon>
        <taxon>Fabales</taxon>
        <taxon>Fabaceae</taxon>
        <taxon>Papilionoideae</taxon>
        <taxon>50 kb inversion clade</taxon>
        <taxon>NPAAA clade</taxon>
        <taxon>Hologalegina</taxon>
        <taxon>IRL clade</taxon>
        <taxon>Cicereae</taxon>
        <taxon>Cicer</taxon>
    </lineage>
</organism>
<evidence type="ECO:0000313" key="11">
    <source>
        <dbReference type="Proteomes" id="UP000087171"/>
    </source>
</evidence>
<dbReference type="PROSITE" id="PS50067">
    <property type="entry name" value="KINESIN_MOTOR_2"/>
    <property type="match status" value="1"/>
</dbReference>
<dbReference type="PRINTS" id="PR00380">
    <property type="entry name" value="KINESINHEAVY"/>
</dbReference>
<evidence type="ECO:0000256" key="2">
    <source>
        <dbReference type="ARBA" id="ARBA00022741"/>
    </source>
</evidence>